<name>A0AAJ0FUF1_9HYPO</name>
<dbReference type="InterPro" id="IPR052058">
    <property type="entry name" value="Alcohol_O-acetyltransferase"/>
</dbReference>
<sequence>MNQSSPEGGSAHGHASTKIIRRLGYNESFQLALHTLDQYRGTIVACRYSLPSGLASVASLGSIKSRVFDAIARVVLDHPHLQMGIIGENSKSPQFVRLDQLDLHYHVDWRSCDDSVQLESQYLASIQCQLDARYSHISTRPGWRVVILYQAAAKSMELLYVWNHVHHDGMSGKMFHQQLLRNLNKTIVQGDGLIHKTQQAEDSWKINLLDSSRIVPPPPEILSSFSLTAPFLLKSLWKELKPCSIFGISSTHATWAPIQTSPFATRFHTFTVNNEIVAKVVSACHENRTTLTGLLHALVLLSLTSTLKDAKGFAGRTPYDMRHFLPSKTPEYPWLQPKESMCNYVSVLDHVFDADLVDMIRGKIQPTKEGLELSPDVADIVWSVSARIRREIQTRLDSAVQNDLMALMKFVSDWRPQLHSEARKPRYLSWLISNVGILDGDIDKTPELEIEQEEVWSIRRGELVLSAEVASAALSISVMTVRGEKMCVTCSWQDCAVDRDIGERLMDNLESWLIEIGS</sequence>
<dbReference type="Gene3D" id="3.30.559.10">
    <property type="entry name" value="Chloramphenicol acetyltransferase-like domain"/>
    <property type="match status" value="1"/>
</dbReference>
<dbReference type="PANTHER" id="PTHR28037:SF1">
    <property type="entry name" value="ALCOHOL O-ACETYLTRANSFERASE 1-RELATED"/>
    <property type="match status" value="1"/>
</dbReference>
<dbReference type="Pfam" id="PF07247">
    <property type="entry name" value="AATase"/>
    <property type="match status" value="1"/>
</dbReference>
<dbReference type="InterPro" id="IPR010828">
    <property type="entry name" value="Atf2/Sli1-like"/>
</dbReference>
<dbReference type="EMBL" id="JASWJB010000092">
    <property type="protein sequence ID" value="KAK2599044.1"/>
    <property type="molecule type" value="Genomic_DNA"/>
</dbReference>
<dbReference type="Proteomes" id="UP001251528">
    <property type="component" value="Unassembled WGS sequence"/>
</dbReference>
<comment type="caution">
    <text evidence="1">The sequence shown here is derived from an EMBL/GenBank/DDBJ whole genome shotgun (WGS) entry which is preliminary data.</text>
</comment>
<organism evidence="1 2">
    <name type="scientific">Conoideocrella luteorostrata</name>
    <dbReference type="NCBI Taxonomy" id="1105319"/>
    <lineage>
        <taxon>Eukaryota</taxon>
        <taxon>Fungi</taxon>
        <taxon>Dikarya</taxon>
        <taxon>Ascomycota</taxon>
        <taxon>Pezizomycotina</taxon>
        <taxon>Sordariomycetes</taxon>
        <taxon>Hypocreomycetidae</taxon>
        <taxon>Hypocreales</taxon>
        <taxon>Clavicipitaceae</taxon>
        <taxon>Conoideocrella</taxon>
    </lineage>
</organism>
<proteinExistence type="predicted"/>
<reference evidence="1" key="1">
    <citation type="submission" date="2023-06" db="EMBL/GenBank/DDBJ databases">
        <title>Conoideocrella luteorostrata (Hypocreales: Clavicipitaceae), a potential biocontrol fungus for elongate hemlock scale in United States Christmas tree production areas.</title>
        <authorList>
            <person name="Barrett H."/>
            <person name="Lovett B."/>
            <person name="Macias A.M."/>
            <person name="Stajich J.E."/>
            <person name="Kasson M.T."/>
        </authorList>
    </citation>
    <scope>NUCLEOTIDE SEQUENCE</scope>
    <source>
        <strain evidence="1">ARSEF 14590</strain>
    </source>
</reference>
<protein>
    <submittedName>
        <fullName evidence="1">Alcohol acetyltransferase</fullName>
    </submittedName>
</protein>
<keyword evidence="2" id="KW-1185">Reference proteome</keyword>
<dbReference type="AlphaFoldDB" id="A0AAJ0FUF1"/>
<gene>
    <name evidence="1" type="primary">ATF1_3</name>
    <name evidence="1" type="ORF">QQS21_005511</name>
</gene>
<evidence type="ECO:0000313" key="1">
    <source>
        <dbReference type="EMBL" id="KAK2599044.1"/>
    </source>
</evidence>
<dbReference type="GO" id="GO:0008080">
    <property type="term" value="F:N-acetyltransferase activity"/>
    <property type="evidence" value="ECO:0007669"/>
    <property type="project" value="TreeGrafter"/>
</dbReference>
<accession>A0AAJ0FUF1</accession>
<dbReference type="SUPFAM" id="SSF52777">
    <property type="entry name" value="CoA-dependent acyltransferases"/>
    <property type="match status" value="1"/>
</dbReference>
<evidence type="ECO:0000313" key="2">
    <source>
        <dbReference type="Proteomes" id="UP001251528"/>
    </source>
</evidence>
<dbReference type="InterPro" id="IPR023213">
    <property type="entry name" value="CAT-like_dom_sf"/>
</dbReference>
<dbReference type="PANTHER" id="PTHR28037">
    <property type="entry name" value="ALCOHOL O-ACETYLTRANSFERASE 1-RELATED"/>
    <property type="match status" value="1"/>
</dbReference>